<dbReference type="PIRSF" id="PIRSF004749">
    <property type="entry name" value="Pep_def"/>
    <property type="match status" value="1"/>
</dbReference>
<name>A0A9X7U7M2_SPHYA</name>
<dbReference type="NCBIfam" id="TIGR00079">
    <property type="entry name" value="pept_deformyl"/>
    <property type="match status" value="1"/>
</dbReference>
<dbReference type="PANTHER" id="PTHR10458">
    <property type="entry name" value="PEPTIDE DEFORMYLASE"/>
    <property type="match status" value="1"/>
</dbReference>
<comment type="catalytic activity">
    <reaction evidence="6">
        <text>N-terminal N-formyl-L-methionyl-[peptide] + H2O = N-terminal L-methionyl-[peptide] + formate</text>
        <dbReference type="Rhea" id="RHEA:24420"/>
        <dbReference type="Rhea" id="RHEA-COMP:10639"/>
        <dbReference type="Rhea" id="RHEA-COMP:10640"/>
        <dbReference type="ChEBI" id="CHEBI:15377"/>
        <dbReference type="ChEBI" id="CHEBI:15740"/>
        <dbReference type="ChEBI" id="CHEBI:49298"/>
        <dbReference type="ChEBI" id="CHEBI:64731"/>
        <dbReference type="EC" id="3.5.1.88"/>
    </reaction>
</comment>
<evidence type="ECO:0000256" key="3">
    <source>
        <dbReference type="ARBA" id="ARBA00022801"/>
    </source>
</evidence>
<organism evidence="7 8">
    <name type="scientific">Sphingobium yanoikuyae</name>
    <name type="common">Sphingomonas yanoikuyae</name>
    <dbReference type="NCBI Taxonomy" id="13690"/>
    <lineage>
        <taxon>Bacteria</taxon>
        <taxon>Pseudomonadati</taxon>
        <taxon>Pseudomonadota</taxon>
        <taxon>Alphaproteobacteria</taxon>
        <taxon>Sphingomonadales</taxon>
        <taxon>Sphingomonadaceae</taxon>
        <taxon>Sphingobium</taxon>
    </lineage>
</organism>
<evidence type="ECO:0000256" key="1">
    <source>
        <dbReference type="ARBA" id="ARBA00010759"/>
    </source>
</evidence>
<dbReference type="SUPFAM" id="SSF56420">
    <property type="entry name" value="Peptide deformylase"/>
    <property type="match status" value="1"/>
</dbReference>
<dbReference type="EMBL" id="CP060122">
    <property type="protein sequence ID" value="QNG43429.1"/>
    <property type="molecule type" value="Genomic_DNA"/>
</dbReference>
<evidence type="ECO:0000256" key="4">
    <source>
        <dbReference type="ARBA" id="ARBA00022917"/>
    </source>
</evidence>
<proteinExistence type="inferred from homology"/>
<protein>
    <recommendedName>
        <fullName evidence="6">Peptide deformylase</fullName>
        <shortName evidence="6">PDF</shortName>
        <ecNumber evidence="6">3.5.1.88</ecNumber>
    </recommendedName>
    <alternativeName>
        <fullName evidence="6">Polypeptide deformylase</fullName>
    </alternativeName>
</protein>
<dbReference type="GO" id="GO:0006412">
    <property type="term" value="P:translation"/>
    <property type="evidence" value="ECO:0007669"/>
    <property type="project" value="UniProtKB-UniRule"/>
</dbReference>
<accession>A0A9X7U7M2</accession>
<keyword evidence="3 6" id="KW-0378">Hydrolase</keyword>
<dbReference type="AlphaFoldDB" id="A0A9X7U7M2"/>
<dbReference type="EC" id="3.5.1.88" evidence="6"/>
<gene>
    <name evidence="6" type="primary">def</name>
    <name evidence="7" type="ORF">H3V42_15655</name>
</gene>
<dbReference type="GO" id="GO:0042586">
    <property type="term" value="F:peptide deformylase activity"/>
    <property type="evidence" value="ECO:0007669"/>
    <property type="project" value="UniProtKB-UniRule"/>
</dbReference>
<feature type="binding site" evidence="6">
    <location>
        <position position="145"/>
    </location>
    <ligand>
        <name>Fe cation</name>
        <dbReference type="ChEBI" id="CHEBI:24875"/>
    </ligand>
</feature>
<feature type="binding site" evidence="6">
    <location>
        <position position="99"/>
    </location>
    <ligand>
        <name>Fe cation</name>
        <dbReference type="ChEBI" id="CHEBI:24875"/>
    </ligand>
</feature>
<dbReference type="PANTHER" id="PTHR10458:SF20">
    <property type="entry name" value="PEPTIDE DEFORMYLASE 1"/>
    <property type="match status" value="1"/>
</dbReference>
<dbReference type="Pfam" id="PF01327">
    <property type="entry name" value="Pep_deformylase"/>
    <property type="match status" value="1"/>
</dbReference>
<keyword evidence="4 6" id="KW-0648">Protein biosynthesis</keyword>
<dbReference type="HAMAP" id="MF_00163">
    <property type="entry name" value="Pep_deformylase"/>
    <property type="match status" value="1"/>
</dbReference>
<keyword evidence="5 6" id="KW-0408">Iron</keyword>
<keyword evidence="2 6" id="KW-0479">Metal-binding</keyword>
<evidence type="ECO:0000313" key="8">
    <source>
        <dbReference type="Proteomes" id="UP000515377"/>
    </source>
</evidence>
<evidence type="ECO:0000256" key="6">
    <source>
        <dbReference type="HAMAP-Rule" id="MF_00163"/>
    </source>
</evidence>
<reference evidence="7 8" key="1">
    <citation type="submission" date="2020-07" db="EMBL/GenBank/DDBJ databases">
        <title>Whole genome sequence of Sphingobium yanoikuyae A3.</title>
        <authorList>
            <person name="Han S.-S."/>
        </authorList>
    </citation>
    <scope>NUCLEOTIDE SEQUENCE [LARGE SCALE GENOMIC DNA]</scope>
    <source>
        <strain evidence="7 8">A3</strain>
    </source>
</reference>
<evidence type="ECO:0000256" key="5">
    <source>
        <dbReference type="ARBA" id="ARBA00023004"/>
    </source>
</evidence>
<comment type="similarity">
    <text evidence="1 6">Belongs to the polypeptide deformylase family.</text>
</comment>
<dbReference type="PRINTS" id="PR01576">
    <property type="entry name" value="PDEFORMYLASE"/>
</dbReference>
<feature type="active site" evidence="6">
    <location>
        <position position="142"/>
    </location>
</feature>
<evidence type="ECO:0000256" key="2">
    <source>
        <dbReference type="ARBA" id="ARBA00022723"/>
    </source>
</evidence>
<evidence type="ECO:0000313" key="7">
    <source>
        <dbReference type="EMBL" id="QNG43429.1"/>
    </source>
</evidence>
<feature type="binding site" evidence="6">
    <location>
        <position position="141"/>
    </location>
    <ligand>
        <name>Fe cation</name>
        <dbReference type="ChEBI" id="CHEBI:24875"/>
    </ligand>
</feature>
<dbReference type="FunFam" id="3.90.45.10:FF:000003">
    <property type="entry name" value="Peptide deformylase"/>
    <property type="match status" value="1"/>
</dbReference>
<comment type="cofactor">
    <cofactor evidence="6">
        <name>Fe(2+)</name>
        <dbReference type="ChEBI" id="CHEBI:29033"/>
    </cofactor>
    <text evidence="6">Binds 1 Fe(2+) ion.</text>
</comment>
<dbReference type="Gene3D" id="3.90.45.10">
    <property type="entry name" value="Peptide deformylase"/>
    <property type="match status" value="1"/>
</dbReference>
<dbReference type="InterPro" id="IPR036821">
    <property type="entry name" value="Peptide_deformylase_sf"/>
</dbReference>
<dbReference type="GO" id="GO:0046872">
    <property type="term" value="F:metal ion binding"/>
    <property type="evidence" value="ECO:0007669"/>
    <property type="project" value="UniProtKB-KW"/>
</dbReference>
<comment type="function">
    <text evidence="6">Removes the formyl group from the N-terminal Met of newly synthesized proteins. Requires at least a dipeptide for an efficient rate of reaction. N-terminal L-methionine is a prerequisite for activity but the enzyme has broad specificity at other positions.</text>
</comment>
<dbReference type="Proteomes" id="UP000515377">
    <property type="component" value="Chromosome"/>
</dbReference>
<dbReference type="NCBIfam" id="NF001159">
    <property type="entry name" value="PRK00150.1-3"/>
    <property type="match status" value="1"/>
</dbReference>
<dbReference type="CDD" id="cd00487">
    <property type="entry name" value="Pep_deformylase"/>
    <property type="match status" value="1"/>
</dbReference>
<sequence length="194" mass="21558">MIREILKMGDPRLLKVARPVDDLADPALKTIIADLYETMHAANGVGLAAPQVGIDQRVMIFGFKSNPRYPEAEPVPVTTLINPWLENLTDETEEDWEGCLSVPGMRGLVPRSTHIRYGGTLEDGTHVEREAHGFHARVFQHEFDHLEGVLYPHRIRDLTRFGFIEALFPQSDLAALEKAPDASQPPLTTIGDAA</sequence>
<dbReference type="InterPro" id="IPR023635">
    <property type="entry name" value="Peptide_deformylase"/>
</dbReference>